<dbReference type="CDD" id="cd00303">
    <property type="entry name" value="retropepsin_like"/>
    <property type="match status" value="1"/>
</dbReference>
<dbReference type="Pfam" id="PF13975">
    <property type="entry name" value="gag-asp_proteas"/>
    <property type="match status" value="1"/>
</dbReference>
<dbReference type="GO" id="GO:0004519">
    <property type="term" value="F:endonuclease activity"/>
    <property type="evidence" value="ECO:0007669"/>
    <property type="project" value="UniProtKB-KW"/>
</dbReference>
<evidence type="ECO:0000256" key="4">
    <source>
        <dbReference type="ARBA" id="ARBA00022722"/>
    </source>
</evidence>
<keyword evidence="3" id="KW-0548">Nucleotidyltransferase</keyword>
<evidence type="ECO:0000256" key="5">
    <source>
        <dbReference type="ARBA" id="ARBA00022759"/>
    </source>
</evidence>
<dbReference type="InterPro" id="IPR001584">
    <property type="entry name" value="Integrase_cat-core"/>
</dbReference>
<dbReference type="Gene3D" id="3.30.420.10">
    <property type="entry name" value="Ribonuclease H-like superfamily/Ribonuclease H"/>
    <property type="match status" value="1"/>
</dbReference>
<proteinExistence type="predicted"/>
<dbReference type="PROSITE" id="PS50994">
    <property type="entry name" value="INTEGRASE"/>
    <property type="match status" value="1"/>
</dbReference>
<dbReference type="InterPro" id="IPR012337">
    <property type="entry name" value="RNaseH-like_sf"/>
</dbReference>
<dbReference type="Pfam" id="PF17921">
    <property type="entry name" value="Integrase_H2C2"/>
    <property type="match status" value="1"/>
</dbReference>
<protein>
    <recommendedName>
        <fullName evidence="1">RNA-directed DNA polymerase</fullName>
        <ecNumber evidence="1">2.7.7.49</ecNumber>
    </recommendedName>
</protein>
<dbReference type="SUPFAM" id="SSF53098">
    <property type="entry name" value="Ribonuclease H-like"/>
    <property type="match status" value="1"/>
</dbReference>
<keyword evidence="8" id="KW-1185">Reference proteome</keyword>
<dbReference type="EC" id="2.7.7.49" evidence="1"/>
<dbReference type="EMBL" id="NCKU01007039">
    <property type="protein sequence ID" value="RWS02937.1"/>
    <property type="molecule type" value="Genomic_DNA"/>
</dbReference>
<evidence type="ECO:0000313" key="8">
    <source>
        <dbReference type="Proteomes" id="UP000285301"/>
    </source>
</evidence>
<dbReference type="Gene3D" id="1.10.340.70">
    <property type="match status" value="1"/>
</dbReference>
<name>A0A443QIT0_9ACAR</name>
<dbReference type="GO" id="GO:0042575">
    <property type="term" value="C:DNA polymerase complex"/>
    <property type="evidence" value="ECO:0007669"/>
    <property type="project" value="UniProtKB-ARBA"/>
</dbReference>
<reference evidence="7 8" key="1">
    <citation type="journal article" date="2018" name="Gigascience">
        <title>Genomes of trombidid mites reveal novel predicted allergens and laterally-transferred genes associated with secondary metabolism.</title>
        <authorList>
            <person name="Dong X."/>
            <person name="Chaisiri K."/>
            <person name="Xia D."/>
            <person name="Armstrong S.D."/>
            <person name="Fang Y."/>
            <person name="Donnelly M.J."/>
            <person name="Kadowaki T."/>
            <person name="McGarry J.W."/>
            <person name="Darby A.C."/>
            <person name="Makepeace B.L."/>
        </authorList>
    </citation>
    <scope>NUCLEOTIDE SEQUENCE [LARGE SCALE GENOMIC DNA]</scope>
    <source>
        <strain evidence="7">UoL-WK</strain>
    </source>
</reference>
<dbReference type="InterPro" id="IPR000477">
    <property type="entry name" value="RT_dom"/>
</dbReference>
<keyword evidence="5" id="KW-0255">Endonuclease</keyword>
<feature type="domain" description="Integrase catalytic" evidence="6">
    <location>
        <begin position="831"/>
        <end position="990"/>
    </location>
</feature>
<dbReference type="CDD" id="cd01647">
    <property type="entry name" value="RT_LTR"/>
    <property type="match status" value="1"/>
</dbReference>
<evidence type="ECO:0000256" key="1">
    <source>
        <dbReference type="ARBA" id="ARBA00012493"/>
    </source>
</evidence>
<evidence type="ECO:0000313" key="7">
    <source>
        <dbReference type="EMBL" id="RWS02937.1"/>
    </source>
</evidence>
<dbReference type="FunFam" id="3.30.420.10:FF:000032">
    <property type="entry name" value="Retrovirus-related Pol polyprotein from transposon 297-like Protein"/>
    <property type="match status" value="1"/>
</dbReference>
<evidence type="ECO:0000259" key="6">
    <source>
        <dbReference type="PROSITE" id="PS50994"/>
    </source>
</evidence>
<dbReference type="InterPro" id="IPR043502">
    <property type="entry name" value="DNA/RNA_pol_sf"/>
</dbReference>
<dbReference type="InterPro" id="IPR050951">
    <property type="entry name" value="Retrovirus_Pol_polyprotein"/>
</dbReference>
<dbReference type="GO" id="GO:0003676">
    <property type="term" value="F:nucleic acid binding"/>
    <property type="evidence" value="ECO:0007669"/>
    <property type="project" value="InterPro"/>
</dbReference>
<dbReference type="FunFam" id="1.10.340.70:FF:000001">
    <property type="entry name" value="Retrovirus-related Pol polyprotein from transposon gypsy-like Protein"/>
    <property type="match status" value="1"/>
</dbReference>
<dbReference type="GO" id="GO:0015074">
    <property type="term" value="P:DNA integration"/>
    <property type="evidence" value="ECO:0007669"/>
    <property type="project" value="InterPro"/>
</dbReference>
<dbReference type="InterPro" id="IPR021109">
    <property type="entry name" value="Peptidase_aspartic_dom_sf"/>
</dbReference>
<dbReference type="SUPFAM" id="SSF50630">
    <property type="entry name" value="Acid proteases"/>
    <property type="match status" value="1"/>
</dbReference>
<comment type="caution">
    <text evidence="7">The sequence shown here is derived from an EMBL/GenBank/DDBJ whole genome shotgun (WGS) entry which is preliminary data.</text>
</comment>
<keyword evidence="5" id="KW-0378">Hydrolase</keyword>
<dbReference type="Pfam" id="PF00078">
    <property type="entry name" value="RVT_1"/>
    <property type="match status" value="1"/>
</dbReference>
<dbReference type="Pfam" id="PF03732">
    <property type="entry name" value="Retrotrans_gag"/>
    <property type="match status" value="1"/>
</dbReference>
<organism evidence="7 8">
    <name type="scientific">Dinothrombium tinctorium</name>
    <dbReference type="NCBI Taxonomy" id="1965070"/>
    <lineage>
        <taxon>Eukaryota</taxon>
        <taxon>Metazoa</taxon>
        <taxon>Ecdysozoa</taxon>
        <taxon>Arthropoda</taxon>
        <taxon>Chelicerata</taxon>
        <taxon>Arachnida</taxon>
        <taxon>Acari</taxon>
        <taxon>Acariformes</taxon>
        <taxon>Trombidiformes</taxon>
        <taxon>Prostigmata</taxon>
        <taxon>Anystina</taxon>
        <taxon>Parasitengona</taxon>
        <taxon>Trombidioidea</taxon>
        <taxon>Trombidiidae</taxon>
        <taxon>Dinothrombium</taxon>
    </lineage>
</organism>
<dbReference type="PANTHER" id="PTHR37984:SF5">
    <property type="entry name" value="PROTEIN NYNRIN-LIKE"/>
    <property type="match status" value="1"/>
</dbReference>
<evidence type="ECO:0000256" key="3">
    <source>
        <dbReference type="ARBA" id="ARBA00022695"/>
    </source>
</evidence>
<sequence>MPRRNNVNEFSNETVSNETVSNIMTEFANAMQTMQLQFPMSAEIRNFHGLPSECIRDFVESLELMKTCTGLNDQNLARRVPRYLRDIAQNWYTITIQKQPEIGSDWNRLKEELLKAFSLNEFEYKMNIESKLRSRVQGENEPFRSYYYDMLKLCTRLNPDMTDDERKSRILNGLRTDLYQQIASNIPQTCDELLQKLQSIESINNIVAERKRNCFEGYRNYNFPTNNEINAFFGKAETASESKNSFVEPLKAFALFYANLMHENDSEKKKQSIELNEPCCSKKHSSALFIPVKVNCFPTFAVLDTGAGLSIISEKFVELLSIPRKKKFSFSIRSVNNELCESVGEVEFYVKIGHKKIFVNAHILPKFPYHLLIGNDIIKREKMIIDYSDDNRINIKFTDSNNIHIRKGKIIGTAKVLTNEFFADYNYNDVNDENEISPSDFDISDTLPNELKEKAISLLLKFQDCFVKRMKNITPTDIVEVEIETIGPPTKQKMYRLPYSQRDPLRKMLDELLSANIIRPSNSAYCAPILLVKKKNGDYRLVIDFRFLNSKIVNENCYPIPRIEEIIDQVAGSSVFSLLDCHSGFFTLKIKEKDKHKTAFICPFGLFEFNRLPQGLKISPNNFQMMMDKALSSEYDFEIVYRKGKDNTLCDYLSRNPNSDALLLYDSKIDENAFIDEYECKDMYPNEILILNASLIQFNDISKLQHEDKYFKHIIDILKGNSKNKNKSIRKAAYNYEIIDNKLYRVMVINDEFKNLLVVPKSLVPVVLQSVHDCILSGGHLGIRKTFDRAKNRFYWKTMFKDILEWIKSCPVCQKSKSYPKRSGKLIPIETGSRPFSKIGLDIIGMLPITKKGNRYILVAVCYLTKFAVTKAVKNITAIDVAKFLMYEIVLKYSAFDTLISDNGVQFRSQIIHELNNLLKSKHKFTTPYHPSTSGQVERCNQQLLQLIRSYLEKDLNEWDEILPFITHIYNVSLHSATKFNPFYLIHGYHAKLPIDFVFEANPNIEMSRDSYVYEIAIKLQKARQLAKENIKNSQIDYKRFYDKNKVNSEFNVGDKCLINYPLSEALHKNKLNQKWIGPFTVVHKVNNLVYEVESDDGKYYFDRIHISKMRPFYLRRNENEMRNEGKAESINVSENQLRRSQRKKTFPNYLKEYYLG</sequence>
<dbReference type="OrthoDB" id="420169at2759"/>
<dbReference type="Gene3D" id="3.10.10.10">
    <property type="entry name" value="HIV Type 1 Reverse Transcriptase, subunit A, domain 1"/>
    <property type="match status" value="1"/>
</dbReference>
<evidence type="ECO:0000256" key="2">
    <source>
        <dbReference type="ARBA" id="ARBA00022679"/>
    </source>
</evidence>
<dbReference type="SUPFAM" id="SSF56672">
    <property type="entry name" value="DNA/RNA polymerases"/>
    <property type="match status" value="1"/>
</dbReference>
<dbReference type="Proteomes" id="UP000285301">
    <property type="component" value="Unassembled WGS sequence"/>
</dbReference>
<dbReference type="InterPro" id="IPR036397">
    <property type="entry name" value="RNaseH_sf"/>
</dbReference>
<keyword evidence="2" id="KW-0808">Transferase</keyword>
<dbReference type="PANTHER" id="PTHR37984">
    <property type="entry name" value="PROTEIN CBG26694"/>
    <property type="match status" value="1"/>
</dbReference>
<dbReference type="STRING" id="1965070.A0A443QIT0"/>
<accession>A0A443QIT0</accession>
<keyword evidence="4" id="KW-0540">Nuclease</keyword>
<dbReference type="InterPro" id="IPR005162">
    <property type="entry name" value="Retrotrans_gag_dom"/>
</dbReference>
<dbReference type="InterPro" id="IPR041588">
    <property type="entry name" value="Integrase_H2C2"/>
</dbReference>
<dbReference type="Gene3D" id="2.40.70.10">
    <property type="entry name" value="Acid Proteases"/>
    <property type="match status" value="1"/>
</dbReference>
<gene>
    <name evidence="7" type="ORF">B4U79_15413</name>
</gene>
<dbReference type="GO" id="GO:0003964">
    <property type="term" value="F:RNA-directed DNA polymerase activity"/>
    <property type="evidence" value="ECO:0007669"/>
    <property type="project" value="UniProtKB-EC"/>
</dbReference>
<feature type="non-terminal residue" evidence="7">
    <location>
        <position position="1157"/>
    </location>
</feature>
<dbReference type="AlphaFoldDB" id="A0A443QIT0"/>